<evidence type="ECO:0000256" key="3">
    <source>
        <dbReference type="ARBA" id="ARBA00012030"/>
    </source>
</evidence>
<dbReference type="Proteomes" id="UP000076023">
    <property type="component" value="Unassembled WGS sequence"/>
</dbReference>
<dbReference type="EC" id="3.2.2.27" evidence="3"/>
<dbReference type="InterPro" id="IPR036895">
    <property type="entry name" value="Uracil-DNA_glycosylase-like_sf"/>
</dbReference>
<keyword evidence="9" id="KW-0408">Iron</keyword>
<gene>
    <name evidence="13" type="ORF">TSACC_22072</name>
</gene>
<dbReference type="NCBIfam" id="TIGR00758">
    <property type="entry name" value="UDG_fam4"/>
    <property type="match status" value="1"/>
</dbReference>
<evidence type="ECO:0000256" key="11">
    <source>
        <dbReference type="ARBA" id="ARBA00023204"/>
    </source>
</evidence>
<evidence type="ECO:0000256" key="4">
    <source>
        <dbReference type="ARBA" id="ARBA00019403"/>
    </source>
</evidence>
<keyword evidence="10" id="KW-0411">Iron-sulfur</keyword>
<comment type="similarity">
    <text evidence="2">Belongs to the uracil-DNA glycosylase (UDG) superfamily. Type 4 (UDGa) family.</text>
</comment>
<dbReference type="EMBL" id="BDCO01000002">
    <property type="protein sequence ID" value="GAT33655.1"/>
    <property type="molecule type" value="Genomic_DNA"/>
</dbReference>
<evidence type="ECO:0000256" key="10">
    <source>
        <dbReference type="ARBA" id="ARBA00023014"/>
    </source>
</evidence>
<dbReference type="AlphaFoldDB" id="A0A146G7G0"/>
<accession>A0A146G7G0</accession>
<dbReference type="SMART" id="SM00986">
    <property type="entry name" value="UDG"/>
    <property type="match status" value="1"/>
</dbReference>
<dbReference type="InterPro" id="IPR051536">
    <property type="entry name" value="UDG_Type-4/5"/>
</dbReference>
<comment type="caution">
    <text evidence="13">The sequence shown here is derived from an EMBL/GenBank/DDBJ whole genome shotgun (WGS) entry which is preliminary data.</text>
</comment>
<proteinExistence type="inferred from homology"/>
<dbReference type="Pfam" id="PF03167">
    <property type="entry name" value="UDG"/>
    <property type="match status" value="1"/>
</dbReference>
<dbReference type="GO" id="GO:0051539">
    <property type="term" value="F:4 iron, 4 sulfur cluster binding"/>
    <property type="evidence" value="ECO:0007669"/>
    <property type="project" value="UniProtKB-KW"/>
</dbReference>
<sequence length="294" mass="32063">MSDVFQQALAETLPMLKQIKNGFGPKVSASEQSLAALRSLATEATKAAKSTAVAPAPVAKPAPAETKPSLPPQITIVAETPADAPSISPVWTWETLEAAALNCTKCEHLVRSRTQVVFGVGNRNAELMFVGEAPGADEDLQGEPFVGKAGQLLTKIIQAMGYSRDDVYIANILKCRPDMPPGSTGNRKPKPEEMQTCIPWLEQQIALVKPKAMVALGATAVEGLLGSNGPVGKMRGKWFEFRGIPVMATYHPAYLLRNQLISEKRKVWEDMLQVLERLERPISEKQRRFFTQSA</sequence>
<dbReference type="InterPro" id="IPR005273">
    <property type="entry name" value="Ura-DNA_glyco_family4"/>
</dbReference>
<evidence type="ECO:0000256" key="2">
    <source>
        <dbReference type="ARBA" id="ARBA00006521"/>
    </source>
</evidence>
<dbReference type="STRING" id="690879.TSACC_22072"/>
<dbReference type="CDD" id="cd10030">
    <property type="entry name" value="UDG-F4_TTUDGA_SPO1dp_like"/>
    <property type="match status" value="1"/>
</dbReference>
<evidence type="ECO:0000256" key="9">
    <source>
        <dbReference type="ARBA" id="ARBA00023004"/>
    </source>
</evidence>
<name>A0A146G7G0_TERSA</name>
<keyword evidence="11" id="KW-0234">DNA repair</keyword>
<organism evidence="13 14">
    <name type="scientific">Terrimicrobium sacchariphilum</name>
    <dbReference type="NCBI Taxonomy" id="690879"/>
    <lineage>
        <taxon>Bacteria</taxon>
        <taxon>Pseudomonadati</taxon>
        <taxon>Verrucomicrobiota</taxon>
        <taxon>Terrimicrobiia</taxon>
        <taxon>Terrimicrobiales</taxon>
        <taxon>Terrimicrobiaceae</taxon>
        <taxon>Terrimicrobium</taxon>
    </lineage>
</organism>
<evidence type="ECO:0000256" key="5">
    <source>
        <dbReference type="ARBA" id="ARBA00022485"/>
    </source>
</evidence>
<dbReference type="Gene3D" id="3.40.470.10">
    <property type="entry name" value="Uracil-DNA glycosylase-like domain"/>
    <property type="match status" value="1"/>
</dbReference>
<dbReference type="GO" id="GO:0006281">
    <property type="term" value="P:DNA repair"/>
    <property type="evidence" value="ECO:0007669"/>
    <property type="project" value="UniProtKB-KW"/>
</dbReference>
<dbReference type="GO" id="GO:0046872">
    <property type="term" value="F:metal ion binding"/>
    <property type="evidence" value="ECO:0007669"/>
    <property type="project" value="UniProtKB-KW"/>
</dbReference>
<keyword evidence="7" id="KW-0227">DNA damage</keyword>
<dbReference type="RefSeq" id="WP_202815952.1">
    <property type="nucleotide sequence ID" value="NZ_BDCO01000002.1"/>
</dbReference>
<evidence type="ECO:0000313" key="13">
    <source>
        <dbReference type="EMBL" id="GAT33655.1"/>
    </source>
</evidence>
<feature type="domain" description="Uracil-DNA glycosylase-like" evidence="12">
    <location>
        <begin position="118"/>
        <end position="272"/>
    </location>
</feature>
<dbReference type="GO" id="GO:0004844">
    <property type="term" value="F:uracil DNA N-glycosylase activity"/>
    <property type="evidence" value="ECO:0007669"/>
    <property type="project" value="UniProtKB-EC"/>
</dbReference>
<evidence type="ECO:0000256" key="7">
    <source>
        <dbReference type="ARBA" id="ARBA00022763"/>
    </source>
</evidence>
<dbReference type="InParanoid" id="A0A146G7G0"/>
<protein>
    <recommendedName>
        <fullName evidence="4">Type-4 uracil-DNA glycosylase</fullName>
        <ecNumber evidence="3">3.2.2.27</ecNumber>
    </recommendedName>
</protein>
<dbReference type="SMART" id="SM00987">
    <property type="entry name" value="UreE_C"/>
    <property type="match status" value="1"/>
</dbReference>
<evidence type="ECO:0000313" key="14">
    <source>
        <dbReference type="Proteomes" id="UP000076023"/>
    </source>
</evidence>
<keyword evidence="14" id="KW-1185">Reference proteome</keyword>
<comment type="catalytic activity">
    <reaction evidence="1">
        <text>Hydrolyzes single-stranded DNA or mismatched double-stranded DNA and polynucleotides, releasing free uracil.</text>
        <dbReference type="EC" id="3.2.2.27"/>
    </reaction>
</comment>
<keyword evidence="6" id="KW-0479">Metal-binding</keyword>
<evidence type="ECO:0000256" key="1">
    <source>
        <dbReference type="ARBA" id="ARBA00001400"/>
    </source>
</evidence>
<evidence type="ECO:0000256" key="8">
    <source>
        <dbReference type="ARBA" id="ARBA00022801"/>
    </source>
</evidence>
<keyword evidence="8" id="KW-0378">Hydrolase</keyword>
<reference evidence="14" key="1">
    <citation type="journal article" date="2017" name="Genome Announc.">
        <title>Draft Genome Sequence of Terrimicrobium sacchariphilum NM-5T, a Facultative Anaerobic Soil Bacterium of the Class Spartobacteria.</title>
        <authorList>
            <person name="Qiu Y.L."/>
            <person name="Tourlousse D.M."/>
            <person name="Matsuura N."/>
            <person name="Ohashi A."/>
            <person name="Sekiguchi Y."/>
        </authorList>
    </citation>
    <scope>NUCLEOTIDE SEQUENCE [LARGE SCALE GENOMIC DNA]</scope>
    <source>
        <strain evidence="14">NM-5</strain>
    </source>
</reference>
<dbReference type="PANTHER" id="PTHR33693">
    <property type="entry name" value="TYPE-5 URACIL-DNA GLYCOSYLASE"/>
    <property type="match status" value="1"/>
</dbReference>
<evidence type="ECO:0000259" key="12">
    <source>
        <dbReference type="SMART" id="SM00986"/>
    </source>
</evidence>
<dbReference type="PANTHER" id="PTHR33693:SF1">
    <property type="entry name" value="TYPE-4 URACIL-DNA GLYCOSYLASE"/>
    <property type="match status" value="1"/>
</dbReference>
<dbReference type="SUPFAM" id="SSF52141">
    <property type="entry name" value="Uracil-DNA glycosylase-like"/>
    <property type="match status" value="1"/>
</dbReference>
<keyword evidence="5" id="KW-0004">4Fe-4S</keyword>
<evidence type="ECO:0000256" key="6">
    <source>
        <dbReference type="ARBA" id="ARBA00022723"/>
    </source>
</evidence>
<dbReference type="InterPro" id="IPR005122">
    <property type="entry name" value="Uracil-DNA_glycosylase-like"/>
</dbReference>